<dbReference type="Proteomes" id="UP000694844">
    <property type="component" value="Chromosome 5"/>
</dbReference>
<feature type="compositionally biased region" description="Basic and acidic residues" evidence="1">
    <location>
        <begin position="234"/>
        <end position="257"/>
    </location>
</feature>
<protein>
    <submittedName>
        <fullName evidence="5">Uncharacterized protein LOC111132506</fullName>
    </submittedName>
</protein>
<feature type="transmembrane region" description="Helical" evidence="2">
    <location>
        <begin position="486"/>
        <end position="504"/>
    </location>
</feature>
<dbReference type="GeneID" id="111132506"/>
<dbReference type="RefSeq" id="XP_022336031.1">
    <property type="nucleotide sequence ID" value="XM_022480323.1"/>
</dbReference>
<feature type="signal peptide" evidence="3">
    <location>
        <begin position="1"/>
        <end position="22"/>
    </location>
</feature>
<dbReference type="KEGG" id="cvn:111132506"/>
<proteinExistence type="predicted"/>
<feature type="region of interest" description="Disordered" evidence="1">
    <location>
        <begin position="230"/>
        <end position="260"/>
    </location>
</feature>
<gene>
    <name evidence="5" type="primary">LOC111132506</name>
</gene>
<feature type="transmembrane region" description="Helical" evidence="2">
    <location>
        <begin position="166"/>
        <end position="191"/>
    </location>
</feature>
<organism evidence="4 5">
    <name type="scientific">Crassostrea virginica</name>
    <name type="common">Eastern oyster</name>
    <dbReference type="NCBI Taxonomy" id="6565"/>
    <lineage>
        <taxon>Eukaryota</taxon>
        <taxon>Metazoa</taxon>
        <taxon>Spiralia</taxon>
        <taxon>Lophotrochozoa</taxon>
        <taxon>Mollusca</taxon>
        <taxon>Bivalvia</taxon>
        <taxon>Autobranchia</taxon>
        <taxon>Pteriomorphia</taxon>
        <taxon>Ostreida</taxon>
        <taxon>Ostreoidea</taxon>
        <taxon>Ostreidae</taxon>
        <taxon>Crassostrea</taxon>
    </lineage>
</organism>
<keyword evidence="2" id="KW-0472">Membrane</keyword>
<feature type="chain" id="PRO_5034098611" evidence="3">
    <location>
        <begin position="23"/>
        <end position="505"/>
    </location>
</feature>
<evidence type="ECO:0000313" key="5">
    <source>
        <dbReference type="RefSeq" id="XP_022336031.1"/>
    </source>
</evidence>
<reference evidence="5" key="1">
    <citation type="submission" date="2025-08" db="UniProtKB">
        <authorList>
            <consortium name="RefSeq"/>
        </authorList>
    </citation>
    <scope>IDENTIFICATION</scope>
    <source>
        <tissue evidence="5">Whole sample</tissue>
    </source>
</reference>
<sequence length="505" mass="57643">MKLLVILRFLVLLTLVLQQVKSQRLVVNTTCLELAKPSNQQLRLSCGDPDQYHCLLDESNTREFEFCSDWKWIPEGDCAYFNSFGKGNIDRIECRTLENMICSQKQYPSYENTKYTACYVKENTETDRPMKTTRSSRTIPYETVENSTGNTLSSTSTSSDNIPVSYWRMIIACILGVLVPILTICGVYFVLNFSKCLHHSRDQKHGLTDEERPMENDALLINTSEVETGNAVRGPEDAKNTVPNTREENSKDKEHVGNESVELLDSTAERLQREVTPEIYDEPEEVFDATIESLQREVTSDISKQERIKCQALHDLLVEEGLELMQRVLSLVITRTVGKTPEELLSDETVKTDLIKELPENCHRIISSPTENTTSIHILCVLMKLYSNEKPKSGWGKPVKKRDIGIGDDVERLHRDFSIFKPISNPAEISLENYRILLKILLKTCLRLEPDDAALQNKYKEFFDKMKVIIDPSLLERWPQLQDNGGYTLIATFAIGCLATFIILK</sequence>
<dbReference type="OrthoDB" id="6207549at2759"/>
<evidence type="ECO:0000313" key="4">
    <source>
        <dbReference type="Proteomes" id="UP000694844"/>
    </source>
</evidence>
<evidence type="ECO:0000256" key="3">
    <source>
        <dbReference type="SAM" id="SignalP"/>
    </source>
</evidence>
<keyword evidence="2" id="KW-0812">Transmembrane</keyword>
<keyword evidence="3" id="KW-0732">Signal</keyword>
<accession>A0A8B8E962</accession>
<keyword evidence="4" id="KW-1185">Reference proteome</keyword>
<name>A0A8B8E962_CRAVI</name>
<evidence type="ECO:0000256" key="2">
    <source>
        <dbReference type="SAM" id="Phobius"/>
    </source>
</evidence>
<keyword evidence="2" id="KW-1133">Transmembrane helix</keyword>
<evidence type="ECO:0000256" key="1">
    <source>
        <dbReference type="SAM" id="MobiDB-lite"/>
    </source>
</evidence>
<dbReference type="AlphaFoldDB" id="A0A8B8E962"/>